<dbReference type="Gene3D" id="3.30.420.40">
    <property type="match status" value="2"/>
</dbReference>
<evidence type="ECO:0000256" key="1">
    <source>
        <dbReference type="ARBA" id="ARBA00022679"/>
    </source>
</evidence>
<dbReference type="InterPro" id="IPR043129">
    <property type="entry name" value="ATPase_NBD"/>
</dbReference>
<dbReference type="InterPro" id="IPR022450">
    <property type="entry name" value="TsaD"/>
</dbReference>
<keyword evidence="3 7" id="KW-0479">Metal-binding</keyword>
<evidence type="ECO:0000256" key="3">
    <source>
        <dbReference type="ARBA" id="ARBA00022723"/>
    </source>
</evidence>
<dbReference type="InterPro" id="IPR000905">
    <property type="entry name" value="Gcp-like_dom"/>
</dbReference>
<dbReference type="Proteomes" id="UP000027284">
    <property type="component" value="Unassembled WGS sequence"/>
</dbReference>
<feature type="binding site" evidence="7">
    <location>
        <position position="169"/>
    </location>
    <ligand>
        <name>substrate</name>
    </ligand>
</feature>
<feature type="binding site" evidence="7">
    <location>
        <position position="186"/>
    </location>
    <ligand>
        <name>substrate</name>
    </ligand>
</feature>
<comment type="caution">
    <text evidence="9">The sequence shown here is derived from an EMBL/GenBank/DDBJ whole genome shotgun (WGS) entry which is preliminary data.</text>
</comment>
<evidence type="ECO:0000259" key="8">
    <source>
        <dbReference type="Pfam" id="PF00814"/>
    </source>
</evidence>
<dbReference type="STRING" id="1312852.EG19_03965"/>
<keyword evidence="2 7" id="KW-0819">tRNA processing</keyword>
<evidence type="ECO:0000256" key="5">
    <source>
        <dbReference type="ARBA" id="ARBA00023315"/>
    </source>
</evidence>
<keyword evidence="1 7" id="KW-0808">Transferase</keyword>
<dbReference type="GO" id="GO:0061711">
    <property type="term" value="F:tRNA N(6)-L-threonylcarbamoyladenine synthase activity"/>
    <property type="evidence" value="ECO:0007669"/>
    <property type="project" value="UniProtKB-EC"/>
</dbReference>
<protein>
    <recommendedName>
        <fullName evidence="7">tRNA N6-adenosine threonylcarbamoyltransferase</fullName>
        <ecNumber evidence="7">2.3.1.234</ecNumber>
    </recommendedName>
    <alternativeName>
        <fullName evidence="7">N6-L-threonylcarbamoyladenine synthase</fullName>
        <shortName evidence="7">t(6)A synthase</shortName>
    </alternativeName>
    <alternativeName>
        <fullName evidence="7">t(6)A37 threonylcarbamoyladenosine biosynthesis protein TsaD</fullName>
    </alternativeName>
    <alternativeName>
        <fullName evidence="7">tRNA threonylcarbamoyladenosine biosynthesis protein TsaD</fullName>
    </alternativeName>
</protein>
<keyword evidence="7" id="KW-0963">Cytoplasm</keyword>
<proteinExistence type="inferred from homology"/>
<feature type="binding site" evidence="7">
    <location>
        <position position="182"/>
    </location>
    <ligand>
        <name>substrate</name>
    </ligand>
</feature>
<evidence type="ECO:0000256" key="6">
    <source>
        <dbReference type="ARBA" id="ARBA00048117"/>
    </source>
</evidence>
<keyword evidence="10" id="KW-1185">Reference proteome</keyword>
<comment type="subcellular location">
    <subcellularLocation>
        <location evidence="7">Cytoplasm</location>
    </subcellularLocation>
</comment>
<dbReference type="GO" id="GO:0005737">
    <property type="term" value="C:cytoplasm"/>
    <property type="evidence" value="ECO:0007669"/>
    <property type="project" value="UniProtKB-SubCell"/>
</dbReference>
<comment type="catalytic activity">
    <reaction evidence="6 7">
        <text>L-threonylcarbamoyladenylate + adenosine(37) in tRNA = N(6)-L-threonylcarbamoyladenosine(37) in tRNA + AMP + H(+)</text>
        <dbReference type="Rhea" id="RHEA:37059"/>
        <dbReference type="Rhea" id="RHEA-COMP:10162"/>
        <dbReference type="Rhea" id="RHEA-COMP:10163"/>
        <dbReference type="ChEBI" id="CHEBI:15378"/>
        <dbReference type="ChEBI" id="CHEBI:73682"/>
        <dbReference type="ChEBI" id="CHEBI:74411"/>
        <dbReference type="ChEBI" id="CHEBI:74418"/>
        <dbReference type="ChEBI" id="CHEBI:456215"/>
        <dbReference type="EC" id="2.3.1.234"/>
    </reaction>
</comment>
<evidence type="ECO:0000256" key="2">
    <source>
        <dbReference type="ARBA" id="ARBA00022694"/>
    </source>
</evidence>
<evidence type="ECO:0000313" key="10">
    <source>
        <dbReference type="Proteomes" id="UP000027284"/>
    </source>
</evidence>
<evidence type="ECO:0000313" key="9">
    <source>
        <dbReference type="EMBL" id="KDA54966.1"/>
    </source>
</evidence>
<name>A0A062Y3I7_9BACT</name>
<dbReference type="GO" id="GO:0005506">
    <property type="term" value="F:iron ion binding"/>
    <property type="evidence" value="ECO:0007669"/>
    <property type="project" value="UniProtKB-UniRule"/>
</dbReference>
<feature type="binding site" evidence="7">
    <location>
        <begin position="137"/>
        <end position="141"/>
    </location>
    <ligand>
        <name>substrate</name>
    </ligand>
</feature>
<dbReference type="OrthoDB" id="9806197at2"/>
<feature type="binding site" evidence="7">
    <location>
        <position position="284"/>
    </location>
    <ligand>
        <name>substrate</name>
    </ligand>
</feature>
<dbReference type="GO" id="GO:0002949">
    <property type="term" value="P:tRNA threonylcarbamoyladenosine modification"/>
    <property type="evidence" value="ECO:0007669"/>
    <property type="project" value="UniProtKB-UniRule"/>
</dbReference>
<keyword evidence="4 7" id="KW-0408">Iron</keyword>
<dbReference type="NCBIfam" id="TIGR03723">
    <property type="entry name" value="T6A_TsaD_YgjD"/>
    <property type="match status" value="1"/>
</dbReference>
<comment type="cofactor">
    <cofactor evidence="7">
        <name>Fe(2+)</name>
        <dbReference type="ChEBI" id="CHEBI:29033"/>
    </cofactor>
    <text evidence="7">Binds 1 Fe(2+) ion per subunit.</text>
</comment>
<dbReference type="EC" id="2.3.1.234" evidence="7"/>
<gene>
    <name evidence="7" type="primary">tsaD</name>
    <name evidence="9" type="ORF">EG19_03965</name>
</gene>
<keyword evidence="5 7" id="KW-0012">Acyltransferase</keyword>
<comment type="similarity">
    <text evidence="7">Belongs to the KAE1 / TsaD family.</text>
</comment>
<feature type="binding site" evidence="7">
    <location>
        <position position="312"/>
    </location>
    <ligand>
        <name>Fe cation</name>
        <dbReference type="ChEBI" id="CHEBI:24875"/>
    </ligand>
</feature>
<feature type="domain" description="Gcp-like" evidence="8">
    <location>
        <begin position="23"/>
        <end position="318"/>
    </location>
</feature>
<dbReference type="PANTHER" id="PTHR11735:SF6">
    <property type="entry name" value="TRNA N6-ADENOSINE THREONYLCARBAMOYLTRANSFERASE, MITOCHONDRIAL"/>
    <property type="match status" value="1"/>
</dbReference>
<comment type="function">
    <text evidence="7">Required for the formation of a threonylcarbamoyl group on adenosine at position 37 (t(6)A37) in tRNAs that read codons beginning with adenine. Is involved in the transfer of the threonylcarbamoyl moiety of threonylcarbamoyl-AMP (TC-AMP) to the N6 group of A37, together with TsaE and TsaB. TsaD likely plays a direct catalytic role in this reaction.</text>
</comment>
<dbReference type="PANTHER" id="PTHR11735">
    <property type="entry name" value="TRNA N6-ADENOSINE THREONYLCARBAMOYLTRANSFERASE"/>
    <property type="match status" value="1"/>
</dbReference>
<dbReference type="Pfam" id="PF00814">
    <property type="entry name" value="TsaD"/>
    <property type="match status" value="1"/>
</dbReference>
<organism evidence="9 10">
    <name type="scientific">Thermoanaerobaculum aquaticum</name>
    <dbReference type="NCBI Taxonomy" id="1312852"/>
    <lineage>
        <taxon>Bacteria</taxon>
        <taxon>Pseudomonadati</taxon>
        <taxon>Acidobacteriota</taxon>
        <taxon>Thermoanaerobaculia</taxon>
        <taxon>Thermoanaerobaculales</taxon>
        <taxon>Thermoanaerobaculaceae</taxon>
        <taxon>Thermoanaerobaculum</taxon>
    </lineage>
</organism>
<dbReference type="HAMAP" id="MF_01445">
    <property type="entry name" value="TsaD"/>
    <property type="match status" value="1"/>
</dbReference>
<accession>A0A062Y3I7</accession>
<dbReference type="RefSeq" id="WP_053334715.1">
    <property type="nucleotide sequence ID" value="NZ_JMFG01000002.1"/>
</dbReference>
<reference evidence="9 10" key="1">
    <citation type="submission" date="2014-04" db="EMBL/GenBank/DDBJ databases">
        <title>The Genome Sequence of Thermoanaerobaculum aquaticum MP-01, The First Cultivated Group 23 Acidobacterium.</title>
        <authorList>
            <person name="Stamps B.W."/>
            <person name="Losey N.A."/>
            <person name="Lawson P.A."/>
            <person name="Stevenson B.S."/>
        </authorList>
    </citation>
    <scope>NUCLEOTIDE SEQUENCE [LARGE SCALE GENOMIC DNA]</scope>
    <source>
        <strain evidence="9 10">MP-01</strain>
    </source>
</reference>
<dbReference type="NCBIfam" id="TIGR00329">
    <property type="entry name" value="gcp_kae1"/>
    <property type="match status" value="1"/>
</dbReference>
<dbReference type="InterPro" id="IPR017861">
    <property type="entry name" value="KAE1/TsaD"/>
</dbReference>
<evidence type="ECO:0000256" key="4">
    <source>
        <dbReference type="ARBA" id="ARBA00023004"/>
    </source>
</evidence>
<evidence type="ECO:0000256" key="7">
    <source>
        <dbReference type="HAMAP-Rule" id="MF_01445"/>
    </source>
</evidence>
<feature type="binding site" evidence="7">
    <location>
        <position position="109"/>
    </location>
    <ligand>
        <name>Fe cation</name>
        <dbReference type="ChEBI" id="CHEBI:24875"/>
    </ligand>
</feature>
<feature type="binding site" evidence="7">
    <location>
        <position position="113"/>
    </location>
    <ligand>
        <name>Fe cation</name>
        <dbReference type="ChEBI" id="CHEBI:24875"/>
    </ligand>
</feature>
<dbReference type="EMBL" id="JMFG01000002">
    <property type="protein sequence ID" value="KDA54966.1"/>
    <property type="molecule type" value="Genomic_DNA"/>
</dbReference>
<dbReference type="AlphaFoldDB" id="A0A062Y3I7"/>
<sequence length="363" mass="38103">MKTLAIETSCDETSVAVLGPQGEVLANLVSSQVAVHAPYLGVVPELAARHHVEVLPRLMGALEQQGLLGDLELVAVTQGPGLIGSLLVGTCYASAFAYARNLPLSAVDHLEGHLVSPFMNLEGRPAEAIPDGALTLVVSGGHSSYFLFSQGRGVPLNRTRDDAAGEVFDKVAAALGLGYPGGPVVDRLAENGDPSAFRFSPPRIKDPHGELDFSFSGLKSAVIRKAQELGLAPLSDPQNPPREALDLLASFRAAVVSWLLAPLEVFCQRYQPPVVAAAGGVAANRLLRSELQRWGEASGVRVRIPPLALTTDNAAMIGRAGQLRAAAGLLADPLGLEPYARVSWKGSGERGTGKRVFPPLATV</sequence>
<dbReference type="SUPFAM" id="SSF53067">
    <property type="entry name" value="Actin-like ATPase domain"/>
    <property type="match status" value="1"/>
</dbReference>
<dbReference type="PRINTS" id="PR00789">
    <property type="entry name" value="OSIALOPTASE"/>
</dbReference>